<evidence type="ECO:0000313" key="3">
    <source>
        <dbReference type="Proteomes" id="UP001595872"/>
    </source>
</evidence>
<proteinExistence type="predicted"/>
<dbReference type="Pfam" id="PF08843">
    <property type="entry name" value="AbiEii"/>
    <property type="match status" value="1"/>
</dbReference>
<feature type="region of interest" description="Disordered" evidence="1">
    <location>
        <begin position="296"/>
        <end position="319"/>
    </location>
</feature>
<keyword evidence="2" id="KW-0808">Transferase</keyword>
<dbReference type="InterPro" id="IPR014942">
    <property type="entry name" value="AbiEii"/>
</dbReference>
<reference evidence="3" key="1">
    <citation type="journal article" date="2019" name="Int. J. Syst. Evol. Microbiol.">
        <title>The Global Catalogue of Microorganisms (GCM) 10K type strain sequencing project: providing services to taxonomists for standard genome sequencing and annotation.</title>
        <authorList>
            <consortium name="The Broad Institute Genomics Platform"/>
            <consortium name="The Broad Institute Genome Sequencing Center for Infectious Disease"/>
            <person name="Wu L."/>
            <person name="Ma J."/>
        </authorList>
    </citation>
    <scope>NUCLEOTIDE SEQUENCE [LARGE SCALE GENOMIC DNA]</scope>
    <source>
        <strain evidence="3">KLKA75</strain>
    </source>
</reference>
<dbReference type="RefSeq" id="WP_378251449.1">
    <property type="nucleotide sequence ID" value="NZ_JBHSIT010000001.1"/>
</dbReference>
<name>A0ABV9TNN5_9ACTN</name>
<comment type="caution">
    <text evidence="2">The sequence shown here is derived from an EMBL/GenBank/DDBJ whole genome shotgun (WGS) entry which is preliminary data.</text>
</comment>
<gene>
    <name evidence="2" type="ORF">ACFPCY_00100</name>
</gene>
<dbReference type="EMBL" id="JBHSIT010000001">
    <property type="protein sequence ID" value="MFC4905705.1"/>
    <property type="molecule type" value="Genomic_DNA"/>
</dbReference>
<sequence>MTDVRSYRGAGEGVPYPTPAAFNAAITARLKVASEESPYTVSQLRRQFAYDRILARVFTVGDGSWILKGGVAMLARLDSARHSTDIDLAASAASPENALKLLRNIAEHDLGDHFTFVLDQPRSLVQGVAGLRIPVAATLGPRPFERFSIDLVTGVQITAPPETSGPLNLLADVPGLVKPRYRLYPLVDTLADKVLAIVERHGDRPSTRFRDLVDIVLIAHTATIEAAALRRALHSEHHRRNQLLSDHFDIPDASVWKKGYERVAADVPDLNERTLAPALLLARAFLDPVLNGERQSGRWDPAGRRWLPTAGAAPGNRPD</sequence>
<accession>A0ABV9TNN5</accession>
<organism evidence="2 3">
    <name type="scientific">Actinomadura gamaensis</name>
    <dbReference type="NCBI Taxonomy" id="1763541"/>
    <lineage>
        <taxon>Bacteria</taxon>
        <taxon>Bacillati</taxon>
        <taxon>Actinomycetota</taxon>
        <taxon>Actinomycetes</taxon>
        <taxon>Streptosporangiales</taxon>
        <taxon>Thermomonosporaceae</taxon>
        <taxon>Actinomadura</taxon>
    </lineage>
</organism>
<dbReference type="GO" id="GO:0016740">
    <property type="term" value="F:transferase activity"/>
    <property type="evidence" value="ECO:0007669"/>
    <property type="project" value="UniProtKB-KW"/>
</dbReference>
<evidence type="ECO:0000313" key="2">
    <source>
        <dbReference type="EMBL" id="MFC4905705.1"/>
    </source>
</evidence>
<dbReference type="Proteomes" id="UP001595872">
    <property type="component" value="Unassembled WGS sequence"/>
</dbReference>
<protein>
    <submittedName>
        <fullName evidence="2">Nucleotidyl transferase AbiEii/AbiGii toxin family protein</fullName>
    </submittedName>
</protein>
<keyword evidence="3" id="KW-1185">Reference proteome</keyword>
<evidence type="ECO:0000256" key="1">
    <source>
        <dbReference type="SAM" id="MobiDB-lite"/>
    </source>
</evidence>